<evidence type="ECO:0000313" key="1">
    <source>
        <dbReference type="EMBL" id="GCE15762.1"/>
    </source>
</evidence>
<reference evidence="2" key="1">
    <citation type="submission" date="2018-12" db="EMBL/GenBank/DDBJ databases">
        <title>Tengunoibacter tsumagoiensis gen. nov., sp. nov., Dictyobacter kobayashii sp. nov., D. alpinus sp. nov., and D. joshuensis sp. nov. and description of Dictyobacteraceae fam. nov. within the order Ktedonobacterales isolated from Tengu-no-mugimeshi.</title>
        <authorList>
            <person name="Wang C.M."/>
            <person name="Zheng Y."/>
            <person name="Sakai Y."/>
            <person name="Toyoda A."/>
            <person name="Minakuchi Y."/>
            <person name="Abe K."/>
            <person name="Yokota A."/>
            <person name="Yabe S."/>
        </authorList>
    </citation>
    <scope>NUCLEOTIDE SEQUENCE [LARGE SCALE GENOMIC DNA]</scope>
    <source>
        <strain evidence="2">Uno3</strain>
    </source>
</reference>
<accession>A0A402A9C5</accession>
<dbReference type="EMBL" id="BIFR01000002">
    <property type="protein sequence ID" value="GCE15762.1"/>
    <property type="molecule type" value="Genomic_DNA"/>
</dbReference>
<gene>
    <name evidence="1" type="ORF">KTT_56210</name>
</gene>
<keyword evidence="2" id="KW-1185">Reference proteome</keyword>
<dbReference type="Gene3D" id="1.20.120.450">
    <property type="entry name" value="dinb family like domain"/>
    <property type="match status" value="1"/>
</dbReference>
<dbReference type="Proteomes" id="UP000287352">
    <property type="component" value="Unassembled WGS sequence"/>
</dbReference>
<dbReference type="InterPro" id="IPR012550">
    <property type="entry name" value="DUF1706"/>
</dbReference>
<dbReference type="OrthoDB" id="157727at2"/>
<dbReference type="RefSeq" id="WP_126583181.1">
    <property type="nucleotide sequence ID" value="NZ_BIFR01000002.1"/>
</dbReference>
<name>A0A402A9C5_9CHLR</name>
<dbReference type="SUPFAM" id="SSF109854">
    <property type="entry name" value="DinB/YfiT-like putative metalloenzymes"/>
    <property type="match status" value="1"/>
</dbReference>
<dbReference type="InterPro" id="IPR034660">
    <property type="entry name" value="DinB/YfiT-like"/>
</dbReference>
<proteinExistence type="predicted"/>
<organism evidence="1 2">
    <name type="scientific">Tengunoibacter tsumagoiensis</name>
    <dbReference type="NCBI Taxonomy" id="2014871"/>
    <lineage>
        <taxon>Bacteria</taxon>
        <taxon>Bacillati</taxon>
        <taxon>Chloroflexota</taxon>
        <taxon>Ktedonobacteria</taxon>
        <taxon>Ktedonobacterales</taxon>
        <taxon>Dictyobacteraceae</taxon>
        <taxon>Tengunoibacter</taxon>
    </lineage>
</organism>
<dbReference type="Pfam" id="PF08020">
    <property type="entry name" value="DUF1706"/>
    <property type="match status" value="1"/>
</dbReference>
<evidence type="ECO:0000313" key="2">
    <source>
        <dbReference type="Proteomes" id="UP000287352"/>
    </source>
</evidence>
<dbReference type="NCBIfam" id="NF047558">
    <property type="entry name" value="TPR_END_plus"/>
    <property type="match status" value="1"/>
</dbReference>
<dbReference type="AlphaFoldDB" id="A0A402A9C5"/>
<sequence length="237" mass="27814">MTAQPFKTIILELLRQGHRDEEAFWQDLNESERTAIGTFEHWSAKDHIAHRTFWHQNLILKLTAIAHQQELPPDIEDEELSNRSTFEKYQQYPWSDIHSESERVYAELIKLAEELSEEDLTSSTRFASISGERPLYTAFLGSCYEHDQEHLAQYYADHHDLPRAIQIRENCVNRILQAELPEWVKGSFLYNLACFYAQQNLQEKALTLLQEAFILSPRLKDRSLNDPELITLRDQLA</sequence>
<protein>
    <recommendedName>
        <fullName evidence="3">DinB-like domain-containing protein</fullName>
    </recommendedName>
</protein>
<evidence type="ECO:0008006" key="3">
    <source>
        <dbReference type="Google" id="ProtNLM"/>
    </source>
</evidence>
<comment type="caution">
    <text evidence="1">The sequence shown here is derived from an EMBL/GenBank/DDBJ whole genome shotgun (WGS) entry which is preliminary data.</text>
</comment>